<protein>
    <submittedName>
        <fullName evidence="1">Uncharacterized protein</fullName>
    </submittedName>
</protein>
<dbReference type="AlphaFoldDB" id="B2RH38"/>
<organism evidence="1 2">
    <name type="scientific">Porphyromonas gingivalis (strain ATCC 33277 / DSM 20709 / CIP 103683 / JCM 12257 / NCTC 11834 / 2561)</name>
    <dbReference type="NCBI Taxonomy" id="431947"/>
    <lineage>
        <taxon>Bacteria</taxon>
        <taxon>Pseudomonadati</taxon>
        <taxon>Bacteroidota</taxon>
        <taxon>Bacteroidia</taxon>
        <taxon>Bacteroidales</taxon>
        <taxon>Porphyromonadaceae</taxon>
        <taxon>Porphyromonas</taxon>
    </lineage>
</organism>
<gene>
    <name evidence="1" type="ordered locus">PGN_0164</name>
</gene>
<reference evidence="1 2" key="1">
    <citation type="journal article" date="2008" name="DNA Res.">
        <title>Determination of the genome sequence of Porphyromonas gingivalis strain ATCC 33277 and genomic comparison with strain W83 revealed extensive genome rearrangements in P. gingivalis.</title>
        <authorList>
            <person name="Naito M."/>
            <person name="Hirakawa H."/>
            <person name="Yamashita A."/>
            <person name="Ohara N."/>
            <person name="Shoji M."/>
            <person name="Yukitake H."/>
            <person name="Nakayama K."/>
            <person name="Toh H."/>
            <person name="Yoshimura F."/>
            <person name="Kuhara S."/>
            <person name="Hattori M."/>
            <person name="Hayashi T."/>
            <person name="Nakayama K."/>
        </authorList>
    </citation>
    <scope>NUCLEOTIDE SEQUENCE [LARGE SCALE GENOMIC DNA]</scope>
    <source>
        <strain evidence="2">ATCC 33277 / DSM 20709 / CIP 103683 / JCM 12257 / NCTC 11834 / 2561</strain>
    </source>
</reference>
<sequence>MSDRECVDGSRNGVSGLLHRCNEQETAYNRVLHPCREQETAYNHSLNLCVRCRHGRMGGSVIGIDEKQVSYGQSDGG</sequence>
<dbReference type="KEGG" id="pgn:PGN_0164"/>
<dbReference type="RefSeq" id="WP_012457294.1">
    <property type="nucleotide sequence ID" value="NC_010729.1"/>
</dbReference>
<dbReference type="HOGENOM" id="CLU_198312_0_0_10"/>
<evidence type="ECO:0000313" key="2">
    <source>
        <dbReference type="Proteomes" id="UP000008842"/>
    </source>
</evidence>
<dbReference type="GeneID" id="31477323"/>
<evidence type="ECO:0000313" key="1">
    <source>
        <dbReference type="EMBL" id="BAG32683.1"/>
    </source>
</evidence>
<dbReference type="BioCyc" id="PGIN431947:G1G2V-182-MONOMER"/>
<accession>B2RH38</accession>
<dbReference type="Proteomes" id="UP000008842">
    <property type="component" value="Chromosome"/>
</dbReference>
<proteinExistence type="predicted"/>
<dbReference type="EMBL" id="AP009380">
    <property type="protein sequence ID" value="BAG32683.1"/>
    <property type="molecule type" value="Genomic_DNA"/>
</dbReference>
<name>B2RH38_PORG3</name>